<dbReference type="GO" id="GO:0008168">
    <property type="term" value="F:methyltransferase activity"/>
    <property type="evidence" value="ECO:0007669"/>
    <property type="project" value="UniProtKB-KW"/>
</dbReference>
<keyword evidence="1" id="KW-0808">Transferase</keyword>
<dbReference type="CDD" id="cd02440">
    <property type="entry name" value="AdoMet_MTases"/>
    <property type="match status" value="1"/>
</dbReference>
<dbReference type="Gene3D" id="3.40.50.150">
    <property type="entry name" value="Vaccinia Virus protein VP39"/>
    <property type="match status" value="1"/>
</dbReference>
<dbReference type="SUPFAM" id="SSF53335">
    <property type="entry name" value="S-adenosyl-L-methionine-dependent methyltransferases"/>
    <property type="match status" value="1"/>
</dbReference>
<evidence type="ECO:0000313" key="1">
    <source>
        <dbReference type="EMBL" id="MBT1071367.1"/>
    </source>
</evidence>
<dbReference type="Pfam" id="PF13489">
    <property type="entry name" value="Methyltransf_23"/>
    <property type="match status" value="1"/>
</dbReference>
<protein>
    <submittedName>
        <fullName evidence="1">Class I SAM-dependent methyltransferase</fullName>
    </submittedName>
</protein>
<dbReference type="RefSeq" id="WP_214297072.1">
    <property type="nucleotide sequence ID" value="NZ_JAHDYS010000004.1"/>
</dbReference>
<organism evidence="1 2">
    <name type="scientific">Pelotalea chapellei</name>
    <dbReference type="NCBI Taxonomy" id="44671"/>
    <lineage>
        <taxon>Bacteria</taxon>
        <taxon>Pseudomonadati</taxon>
        <taxon>Thermodesulfobacteriota</taxon>
        <taxon>Desulfuromonadia</taxon>
        <taxon>Geobacterales</taxon>
        <taxon>Geobacteraceae</taxon>
        <taxon>Pelotalea</taxon>
    </lineage>
</organism>
<dbReference type="EMBL" id="JAHDYS010000004">
    <property type="protein sequence ID" value="MBT1071367.1"/>
    <property type="molecule type" value="Genomic_DNA"/>
</dbReference>
<keyword evidence="1" id="KW-0489">Methyltransferase</keyword>
<dbReference type="GO" id="GO:0032259">
    <property type="term" value="P:methylation"/>
    <property type="evidence" value="ECO:0007669"/>
    <property type="project" value="UniProtKB-KW"/>
</dbReference>
<name>A0ABS5U6S8_9BACT</name>
<keyword evidence="2" id="KW-1185">Reference proteome</keyword>
<dbReference type="PANTHER" id="PTHR43861">
    <property type="entry name" value="TRANS-ACONITATE 2-METHYLTRANSFERASE-RELATED"/>
    <property type="match status" value="1"/>
</dbReference>
<gene>
    <name evidence="1" type="ORF">KJB30_06215</name>
</gene>
<comment type="caution">
    <text evidence="1">The sequence shown here is derived from an EMBL/GenBank/DDBJ whole genome shotgun (WGS) entry which is preliminary data.</text>
</comment>
<evidence type="ECO:0000313" key="2">
    <source>
        <dbReference type="Proteomes" id="UP000784128"/>
    </source>
</evidence>
<dbReference type="Proteomes" id="UP000784128">
    <property type="component" value="Unassembled WGS sequence"/>
</dbReference>
<proteinExistence type="predicted"/>
<sequence>MNKRGLEMHIYSEKPNSYFAKARMDLIQLIPPDSSNRILEIGAGSGETLLSIKRLGLGCEVVGVELMDIPNSNQFHGEIDNFIIGNIEGMHLNYSKEYFDVIICGDVLEHLVDPWRTLENLSFYLRPGGTFIACIPNVREFKTLFNLIVNGNFKYKHSGVLDKTHLRFFCKKNILDLMTHAGLQPTMIKPYLEVERKTWNLFTLGLLEEFIVTRYTVVAKKPC</sequence>
<dbReference type="InterPro" id="IPR029063">
    <property type="entry name" value="SAM-dependent_MTases_sf"/>
</dbReference>
<accession>A0ABS5U6S8</accession>
<reference evidence="1 2" key="1">
    <citation type="submission" date="2021-05" db="EMBL/GenBank/DDBJ databases">
        <title>The draft genome of Geobacter chapellei DSM 13688.</title>
        <authorList>
            <person name="Xu Z."/>
            <person name="Masuda Y."/>
            <person name="Itoh H."/>
            <person name="Senoo K."/>
        </authorList>
    </citation>
    <scope>NUCLEOTIDE SEQUENCE [LARGE SCALE GENOMIC DNA]</scope>
    <source>
        <strain evidence="1 2">DSM 13688</strain>
    </source>
</reference>